<reference evidence="4" key="1">
    <citation type="submission" date="2014-01" db="EMBL/GenBank/DDBJ databases">
        <authorList>
            <person name="Brown-Elliot B."/>
            <person name="Wallace R."/>
            <person name="Lenaerts A."/>
            <person name="Ordway D."/>
            <person name="DeGroote M.A."/>
            <person name="Parker T."/>
            <person name="Sizemore C."/>
            <person name="Tallon L.J."/>
            <person name="Sadzewicz L.K."/>
            <person name="Sengamalay N."/>
            <person name="Fraser C.M."/>
            <person name="Hine E."/>
            <person name="Shefchek K.A."/>
            <person name="Das S.P."/>
            <person name="Tettelin H."/>
        </authorList>
    </citation>
    <scope>NUCLEOTIDE SEQUENCE [LARGE SCALE GENOMIC DNA]</scope>
    <source>
        <strain evidence="4">4042</strain>
    </source>
</reference>
<organism evidence="4">
    <name type="scientific">Mycobacterium xenopi 4042</name>
    <dbReference type="NCBI Taxonomy" id="1299334"/>
    <lineage>
        <taxon>Bacteria</taxon>
        <taxon>Bacillati</taxon>
        <taxon>Actinomycetota</taxon>
        <taxon>Actinomycetes</taxon>
        <taxon>Mycobacteriales</taxon>
        <taxon>Mycobacteriaceae</taxon>
        <taxon>Mycobacterium</taxon>
    </lineage>
</organism>
<gene>
    <name evidence="4" type="ORF">I553_10145</name>
</gene>
<evidence type="ECO:0000256" key="3">
    <source>
        <dbReference type="ARBA" id="ARBA00022801"/>
    </source>
</evidence>
<dbReference type="SUPFAM" id="SSF51556">
    <property type="entry name" value="Metallo-dependent hydrolases"/>
    <property type="match status" value="1"/>
</dbReference>
<evidence type="ECO:0000313" key="4">
    <source>
        <dbReference type="EMBL" id="EUA20430.1"/>
    </source>
</evidence>
<sequence length="59" mass="6429">MNPPLRESADAAALRQALADGVIDCVATDHAPHAEHEKCVEFAAARPACSGCRPRCRWW</sequence>
<protein>
    <submittedName>
        <fullName evidence="4">Amidohydrolase family protein</fullName>
    </submittedName>
</protein>
<keyword evidence="2" id="KW-0479">Metal-binding</keyword>
<dbReference type="GO" id="GO:0016812">
    <property type="term" value="F:hydrolase activity, acting on carbon-nitrogen (but not peptide) bonds, in cyclic amides"/>
    <property type="evidence" value="ECO:0007669"/>
    <property type="project" value="InterPro"/>
</dbReference>
<dbReference type="Gene3D" id="3.20.20.140">
    <property type="entry name" value="Metal-dependent hydrolases"/>
    <property type="match status" value="1"/>
</dbReference>
<dbReference type="PATRIC" id="fig|1299334.3.peg.7853"/>
<dbReference type="PROSITE" id="PS00483">
    <property type="entry name" value="DIHYDROOROTASE_2"/>
    <property type="match status" value="1"/>
</dbReference>
<dbReference type="EMBL" id="JAOB01000071">
    <property type="protein sequence ID" value="EUA20430.1"/>
    <property type="molecule type" value="Genomic_DNA"/>
</dbReference>
<dbReference type="InterPro" id="IPR002195">
    <property type="entry name" value="Dihydroorotase_CS"/>
</dbReference>
<evidence type="ECO:0000256" key="1">
    <source>
        <dbReference type="ARBA" id="ARBA00002368"/>
    </source>
</evidence>
<dbReference type="AlphaFoldDB" id="X7ZP77"/>
<accession>X7ZP77</accession>
<dbReference type="GO" id="GO:0046872">
    <property type="term" value="F:metal ion binding"/>
    <property type="evidence" value="ECO:0007669"/>
    <property type="project" value="UniProtKB-KW"/>
</dbReference>
<keyword evidence="3 4" id="KW-0378">Hydrolase</keyword>
<evidence type="ECO:0000256" key="2">
    <source>
        <dbReference type="ARBA" id="ARBA00022723"/>
    </source>
</evidence>
<comment type="caution">
    <text evidence="4">The sequence shown here is derived from an EMBL/GenBank/DDBJ whole genome shotgun (WGS) entry which is preliminary data.</text>
</comment>
<comment type="function">
    <text evidence="1">Catalyzes the reversible cyclization of carbamoyl aspartate to dihydroorotate.</text>
</comment>
<name>X7ZP77_MYCXE</name>
<dbReference type="InterPro" id="IPR032466">
    <property type="entry name" value="Metal_Hydrolase"/>
</dbReference>
<proteinExistence type="predicted"/>